<proteinExistence type="predicted"/>
<dbReference type="AlphaFoldDB" id="A0A3D2XBS4"/>
<evidence type="ECO:0008006" key="3">
    <source>
        <dbReference type="Google" id="ProtNLM"/>
    </source>
</evidence>
<gene>
    <name evidence="1" type="ORF">DHW61_15515</name>
</gene>
<comment type="caution">
    <text evidence="1">The sequence shown here is derived from an EMBL/GenBank/DDBJ whole genome shotgun (WGS) entry which is preliminary data.</text>
</comment>
<name>A0A3D2XBS4_9FIRM</name>
<organism evidence="1 2">
    <name type="scientific">Lachnoclostridium phytofermentans</name>
    <dbReference type="NCBI Taxonomy" id="66219"/>
    <lineage>
        <taxon>Bacteria</taxon>
        <taxon>Bacillati</taxon>
        <taxon>Bacillota</taxon>
        <taxon>Clostridia</taxon>
        <taxon>Lachnospirales</taxon>
        <taxon>Lachnospiraceae</taxon>
    </lineage>
</organism>
<dbReference type="EMBL" id="DPVV01000516">
    <property type="protein sequence ID" value="HCL03788.1"/>
    <property type="molecule type" value="Genomic_DNA"/>
</dbReference>
<sequence length="88" mass="10073">MTKKEIGSALEAFYSDCESEFCSQCNYGFLCAKYEDCVPRATHDYIKKLEKRNCSVSRIVKRGNYYCPNCGTQMESSGYCIKCGQLLY</sequence>
<protein>
    <recommendedName>
        <fullName evidence="3">Zinc-ribbon domain-containing protein</fullName>
    </recommendedName>
</protein>
<evidence type="ECO:0000313" key="1">
    <source>
        <dbReference type="EMBL" id="HCL03788.1"/>
    </source>
</evidence>
<accession>A0A3D2XBS4</accession>
<dbReference type="Proteomes" id="UP000262969">
    <property type="component" value="Unassembled WGS sequence"/>
</dbReference>
<reference evidence="1 2" key="1">
    <citation type="journal article" date="2018" name="Nat. Biotechnol.">
        <title>A standardized bacterial taxonomy based on genome phylogeny substantially revises the tree of life.</title>
        <authorList>
            <person name="Parks D.H."/>
            <person name="Chuvochina M."/>
            <person name="Waite D.W."/>
            <person name="Rinke C."/>
            <person name="Skarshewski A."/>
            <person name="Chaumeil P.A."/>
            <person name="Hugenholtz P."/>
        </authorList>
    </citation>
    <scope>NUCLEOTIDE SEQUENCE [LARGE SCALE GENOMIC DNA]</scope>
    <source>
        <strain evidence="1">UBA11728</strain>
    </source>
</reference>
<evidence type="ECO:0000313" key="2">
    <source>
        <dbReference type="Proteomes" id="UP000262969"/>
    </source>
</evidence>